<evidence type="ECO:0000313" key="1">
    <source>
        <dbReference type="EMBL" id="QJA58902.1"/>
    </source>
</evidence>
<dbReference type="AlphaFoldDB" id="A0A6M3IR55"/>
<organism evidence="1">
    <name type="scientific">viral metagenome</name>
    <dbReference type="NCBI Taxonomy" id="1070528"/>
    <lineage>
        <taxon>unclassified sequences</taxon>
        <taxon>metagenomes</taxon>
        <taxon>organismal metagenomes</taxon>
    </lineage>
</organism>
<dbReference type="EMBL" id="MT141345">
    <property type="protein sequence ID" value="QJA58902.1"/>
    <property type="molecule type" value="Genomic_DNA"/>
</dbReference>
<evidence type="ECO:0008006" key="2">
    <source>
        <dbReference type="Google" id="ProtNLM"/>
    </source>
</evidence>
<dbReference type="CDD" id="cd22997">
    <property type="entry name" value="GT_LH"/>
    <property type="match status" value="1"/>
</dbReference>
<reference evidence="1" key="1">
    <citation type="submission" date="2020-03" db="EMBL/GenBank/DDBJ databases">
        <title>The deep terrestrial virosphere.</title>
        <authorList>
            <person name="Holmfeldt K."/>
            <person name="Nilsson E."/>
            <person name="Simone D."/>
            <person name="Lopez-Fernandez M."/>
            <person name="Wu X."/>
            <person name="de Brujin I."/>
            <person name="Lundin D."/>
            <person name="Andersson A."/>
            <person name="Bertilsson S."/>
            <person name="Dopson M."/>
        </authorList>
    </citation>
    <scope>NUCLEOTIDE SEQUENCE</scope>
    <source>
        <strain evidence="1">MM415B01386</strain>
    </source>
</reference>
<protein>
    <recommendedName>
        <fullName evidence="2">Glycosyltransferase</fullName>
    </recommendedName>
</protein>
<name>A0A6M3IR55_9ZZZZ</name>
<proteinExistence type="predicted"/>
<gene>
    <name evidence="1" type="ORF">MM415B01386_0020</name>
</gene>
<sequence>MKILAPCLYPDEKPLWYLKQTAARFIIEMIPYGVGKPMLSYFDAKVTNLIETLERLPDDLYLHCDGSDCLLQAHPQAAYNKITKGKGEIVVSGNARCVPFYGMNDLKRDVEAVLRRRAPQGALFPYCCAGVFMGPRRELLSALRDIVAMRETSPHASNYGFYNNDQGWWQLLIAEGKHDIVIDYGTSLAVSLNAYRNFWSKIAGGRLVMHTGAIPAIIHCNGPKPKKHIWPLLLEALNLCPCQ</sequence>
<accession>A0A6M3IR55</accession>